<keyword evidence="1" id="KW-1133">Transmembrane helix</keyword>
<organism evidence="2 3">
    <name type="scientific">Rangifer tarandus platyrhynchus</name>
    <name type="common">Svalbard reindeer</name>
    <dbReference type="NCBI Taxonomy" id="3082113"/>
    <lineage>
        <taxon>Eukaryota</taxon>
        <taxon>Metazoa</taxon>
        <taxon>Chordata</taxon>
        <taxon>Craniata</taxon>
        <taxon>Vertebrata</taxon>
        <taxon>Euteleostomi</taxon>
        <taxon>Mammalia</taxon>
        <taxon>Eutheria</taxon>
        <taxon>Laurasiatheria</taxon>
        <taxon>Artiodactyla</taxon>
        <taxon>Ruminantia</taxon>
        <taxon>Pecora</taxon>
        <taxon>Cervidae</taxon>
        <taxon>Odocoileinae</taxon>
        <taxon>Rangifer</taxon>
    </lineage>
</organism>
<keyword evidence="1" id="KW-0472">Membrane</keyword>
<dbReference type="Proteomes" id="UP001176941">
    <property type="component" value="Chromosome 10"/>
</dbReference>
<feature type="transmembrane region" description="Helical" evidence="1">
    <location>
        <begin position="80"/>
        <end position="97"/>
    </location>
</feature>
<accession>A0ABN8XVN2</accession>
<evidence type="ECO:0000256" key="1">
    <source>
        <dbReference type="SAM" id="Phobius"/>
    </source>
</evidence>
<name>A0ABN8XVN2_RANTA</name>
<protein>
    <submittedName>
        <fullName evidence="2">Uncharacterized protein</fullName>
    </submittedName>
</protein>
<dbReference type="EMBL" id="OX459946">
    <property type="protein sequence ID" value="CAI9153443.1"/>
    <property type="molecule type" value="Genomic_DNA"/>
</dbReference>
<keyword evidence="1" id="KW-0812">Transmembrane</keyword>
<keyword evidence="3" id="KW-1185">Reference proteome</keyword>
<reference evidence="2" key="1">
    <citation type="submission" date="2023-04" db="EMBL/GenBank/DDBJ databases">
        <authorList>
            <consortium name="ELIXIR-Norway"/>
        </authorList>
    </citation>
    <scope>NUCLEOTIDE SEQUENCE [LARGE SCALE GENOMIC DNA]</scope>
</reference>
<evidence type="ECO:0000313" key="3">
    <source>
        <dbReference type="Proteomes" id="UP001176941"/>
    </source>
</evidence>
<sequence length="210" mass="23468">MCYTWSLEEGRGGGDLLAIDVCPRGTAEQILESCSSFPVHCGAFILLLFATPTGSPFSKLCILSAQNAFWTLDQQVKPESQMFVSIFNLFIFIGLFVEKCLNWQFILIYCFPIPLFFRSVQFSSVAQSCLTLCDPLNRSTPGLPVHHQLPETTQTHVHRVDDAIQPSHPLLSPFPPALDLSQHQGLFKGVSSSHQVAKVLEFQLQHQSFQ</sequence>
<gene>
    <name evidence="2" type="ORF">MRATA1EN1_LOCUS2405</name>
</gene>
<evidence type="ECO:0000313" key="2">
    <source>
        <dbReference type="EMBL" id="CAI9153443.1"/>
    </source>
</evidence>
<proteinExistence type="predicted"/>